<keyword evidence="3" id="KW-1185">Reference proteome</keyword>
<keyword evidence="1" id="KW-0472">Membrane</keyword>
<comment type="caution">
    <text evidence="2">The sequence shown here is derived from an EMBL/GenBank/DDBJ whole genome shotgun (WGS) entry which is preliminary data.</text>
</comment>
<dbReference type="GO" id="GO:0015628">
    <property type="term" value="P:protein secretion by the type II secretion system"/>
    <property type="evidence" value="ECO:0007669"/>
    <property type="project" value="TreeGrafter"/>
</dbReference>
<feature type="transmembrane region" description="Helical" evidence="1">
    <location>
        <begin position="18"/>
        <end position="35"/>
    </location>
</feature>
<dbReference type="Pfam" id="PF12836">
    <property type="entry name" value="HHH_3"/>
    <property type="match status" value="3"/>
</dbReference>
<dbReference type="Gene3D" id="1.10.150.280">
    <property type="entry name" value="AF1531-like domain"/>
    <property type="match status" value="2"/>
</dbReference>
<dbReference type="GO" id="GO:0015627">
    <property type="term" value="C:type II protein secretion system complex"/>
    <property type="evidence" value="ECO:0007669"/>
    <property type="project" value="TreeGrafter"/>
</dbReference>
<keyword evidence="1" id="KW-0812">Transmembrane</keyword>
<dbReference type="PANTHER" id="PTHR21180">
    <property type="entry name" value="ENDONUCLEASE/EXONUCLEASE/PHOSPHATASE FAMILY DOMAIN-CONTAINING PROTEIN 1"/>
    <property type="match status" value="1"/>
</dbReference>
<protein>
    <recommendedName>
        <fullName evidence="4">Competence protein ComEA</fullName>
    </recommendedName>
</protein>
<dbReference type="RefSeq" id="WP_103787703.1">
    <property type="nucleotide sequence ID" value="NZ_PQVF01000002.1"/>
</dbReference>
<dbReference type="Gene3D" id="1.10.150.310">
    <property type="entry name" value="Tex RuvX-like domain-like"/>
    <property type="match status" value="1"/>
</dbReference>
<reference evidence="2 3" key="1">
    <citation type="submission" date="2018-01" db="EMBL/GenBank/DDBJ databases">
        <authorList>
            <person name="Gaut B.S."/>
            <person name="Morton B.R."/>
            <person name="Clegg M.T."/>
            <person name="Duvall M.R."/>
        </authorList>
    </citation>
    <scope>NUCLEOTIDE SEQUENCE [LARGE SCALE GENOMIC DNA]</scope>
    <source>
        <strain evidence="2 3">HR-AV</strain>
    </source>
</reference>
<dbReference type="InterPro" id="IPR010994">
    <property type="entry name" value="RuvA_2-like"/>
</dbReference>
<dbReference type="OrthoDB" id="981124at2"/>
<dbReference type="PANTHER" id="PTHR21180:SF32">
    <property type="entry name" value="ENDONUCLEASE_EXONUCLEASE_PHOSPHATASE FAMILY DOMAIN-CONTAINING PROTEIN 1"/>
    <property type="match status" value="1"/>
</dbReference>
<evidence type="ECO:0000313" key="3">
    <source>
        <dbReference type="Proteomes" id="UP000236893"/>
    </source>
</evidence>
<evidence type="ECO:0000256" key="1">
    <source>
        <dbReference type="SAM" id="Phobius"/>
    </source>
</evidence>
<dbReference type="AlphaFoldDB" id="A0A2S5A7F6"/>
<dbReference type="EMBL" id="PQVF01000002">
    <property type="protein sequence ID" value="POY38446.1"/>
    <property type="molecule type" value="Genomic_DNA"/>
</dbReference>
<evidence type="ECO:0000313" key="2">
    <source>
        <dbReference type="EMBL" id="POY38446.1"/>
    </source>
</evidence>
<name>A0A2S5A7F6_9SPHI</name>
<dbReference type="Proteomes" id="UP000236893">
    <property type="component" value="Unassembled WGS sequence"/>
</dbReference>
<keyword evidence="1" id="KW-1133">Transmembrane helix</keyword>
<dbReference type="InterPro" id="IPR051675">
    <property type="entry name" value="Endo/Exo/Phosphatase_dom_1"/>
</dbReference>
<dbReference type="SUPFAM" id="SSF47781">
    <property type="entry name" value="RuvA domain 2-like"/>
    <property type="match status" value="3"/>
</dbReference>
<evidence type="ECO:0008006" key="4">
    <source>
        <dbReference type="Google" id="ProtNLM"/>
    </source>
</evidence>
<sequence length="304" mass="35267">MKNIYNLWISFSKKEQNGLLVLASISLIVIGLNFFKEIVFREPPIDFNEFEYEIDQFERSKMQYADKQAFQKINSNESISQAKVELKPFNPNTLQLNDWLQMGLTEKQARVIINYVSKGGKFKKSEDLKKIYSITEKDYARLEPFIVIDKDDPISSTNYKVNNIPKFSILKPKQIELNTADSAELTALRGIGPAFAIRILKYRNRLGGFYSKEQLKDVYGLDSLLYMSIQEKISVNSSLIQKVNINSASFNELKKYPYWSYKQINTVLNYRNQHGKFLKSEDLLKTEVIDDAILTKVAPYLLFD</sequence>
<gene>
    <name evidence="2" type="ORF">C3K47_03360</name>
</gene>
<proteinExistence type="predicted"/>
<accession>A0A2S5A7F6</accession>
<organism evidence="2 3">
    <name type="scientific">Solitalea longa</name>
    <dbReference type="NCBI Taxonomy" id="2079460"/>
    <lineage>
        <taxon>Bacteria</taxon>
        <taxon>Pseudomonadati</taxon>
        <taxon>Bacteroidota</taxon>
        <taxon>Sphingobacteriia</taxon>
        <taxon>Sphingobacteriales</taxon>
        <taxon>Sphingobacteriaceae</taxon>
        <taxon>Solitalea</taxon>
    </lineage>
</organism>